<proteinExistence type="predicted"/>
<evidence type="ECO:0000313" key="3">
    <source>
        <dbReference type="EMBL" id="ORZ37711.1"/>
    </source>
</evidence>
<dbReference type="GO" id="GO:0017119">
    <property type="term" value="C:Golgi transport complex"/>
    <property type="evidence" value="ECO:0007669"/>
    <property type="project" value="TreeGrafter"/>
</dbReference>
<dbReference type="OrthoDB" id="332281at2759"/>
<sequence length="648" mass="70519">MDERSLRSLKADLTRQKHQVRARIVHAVNHHYPKYQAVVGTLISSRDKLAGARDPLKVLEDEVQLLEASASEEHAGFKAKLAELERVRHHKKLLLFFLDAQKKLAWLESQLGLPSESEDQQARNRSPTADDPDAAQAITSLARLDQLTLLHSLLRASIDPHSATYPFLATLSTRLDLVGSILERSAHAYLSRALDEFRTSSHIDEPAFQACARVYIYLDSYSQLIVAYITTQIDPILLSARSASRQLPTYLRTVHDQLLAGPLKLLPTLRAASPLSLATSLAHHVLLRLVEALDTGLTPSHYSASVPSAFHRNYSAVVQFFSDMLAALELAHQVDHIPELAALMRRWPVETYFQLISRQIAGDVEANPRSGDNLVRALERMGDGWVAAVAHRFWKLSVQVIRRYHLALGQEQGQATTPPAASELVQNMVNVDATHARVVACKLVTSAHPLIAQGLAPVLASGRTTLFATWQQVIVRELGDNAIQVLRLTRSIAAQFRATGRPAPTSPSSFIPVVFKDMTDLMSTAPKLEDVWAAVVPKVVDLAVKEYTAVVADLLETLKKTEESLRRLKQAKSSRGGTGGGGGGTHAGGGGGGEGAQGSMSDEEKIRVQVGLDVQGLEKVVAGLAWGGGVEGARAVMAQVREVVAKCS</sequence>
<feature type="compositionally biased region" description="Gly residues" evidence="1">
    <location>
        <begin position="576"/>
        <end position="596"/>
    </location>
</feature>
<dbReference type="PANTHER" id="PTHR12961">
    <property type="entry name" value="CONSERVED OLIGOMERIC GOLGI COMPLEX COMPONENT 2"/>
    <property type="match status" value="1"/>
</dbReference>
<evidence type="ECO:0000259" key="2">
    <source>
        <dbReference type="Pfam" id="PF12022"/>
    </source>
</evidence>
<reference evidence="3 4" key="1">
    <citation type="submission" date="2016-07" db="EMBL/GenBank/DDBJ databases">
        <title>Pervasive Adenine N6-methylation of Active Genes in Fungi.</title>
        <authorList>
            <consortium name="DOE Joint Genome Institute"/>
            <person name="Mondo S.J."/>
            <person name="Dannebaum R.O."/>
            <person name="Kuo R.C."/>
            <person name="Labutti K."/>
            <person name="Haridas S."/>
            <person name="Kuo A."/>
            <person name="Salamov A."/>
            <person name="Ahrendt S.R."/>
            <person name="Lipzen A."/>
            <person name="Sullivan W."/>
            <person name="Andreopoulos W.B."/>
            <person name="Clum A."/>
            <person name="Lindquist E."/>
            <person name="Daum C."/>
            <person name="Ramamoorthy G.K."/>
            <person name="Gryganskyi A."/>
            <person name="Culley D."/>
            <person name="Magnuson J.K."/>
            <person name="James T.Y."/>
            <person name="O'Malley M.A."/>
            <person name="Stajich J.E."/>
            <person name="Spatafora J.W."/>
            <person name="Visel A."/>
            <person name="Grigoriev I.V."/>
        </authorList>
    </citation>
    <scope>NUCLEOTIDE SEQUENCE [LARGE SCALE GENOMIC DNA]</scope>
    <source>
        <strain evidence="3 4">PL171</strain>
    </source>
</reference>
<dbReference type="GO" id="GO:0015031">
    <property type="term" value="P:protein transport"/>
    <property type="evidence" value="ECO:0007669"/>
    <property type="project" value="InterPro"/>
</dbReference>
<dbReference type="STRING" id="765915.A0A1Y2HVC7"/>
<dbReference type="AlphaFoldDB" id="A0A1Y2HVC7"/>
<dbReference type="Pfam" id="PF12022">
    <property type="entry name" value="COG2_C"/>
    <property type="match status" value="1"/>
</dbReference>
<dbReference type="InterPro" id="IPR024603">
    <property type="entry name" value="COG_complex_COG2_C"/>
</dbReference>
<dbReference type="GO" id="GO:0007030">
    <property type="term" value="P:Golgi organization"/>
    <property type="evidence" value="ECO:0007669"/>
    <property type="project" value="InterPro"/>
</dbReference>
<dbReference type="PANTHER" id="PTHR12961:SF0">
    <property type="entry name" value="CONSERVED OLIGOMERIC GOLGI COMPLEX SUBUNIT 2"/>
    <property type="match status" value="1"/>
</dbReference>
<protein>
    <recommendedName>
        <fullName evidence="2">COG complex component COG2 C-terminal domain-containing protein</fullName>
    </recommendedName>
</protein>
<dbReference type="EMBL" id="MCFL01000011">
    <property type="protein sequence ID" value="ORZ37711.1"/>
    <property type="molecule type" value="Genomic_DNA"/>
</dbReference>
<feature type="region of interest" description="Disordered" evidence="1">
    <location>
        <begin position="567"/>
        <end position="602"/>
    </location>
</feature>
<comment type="caution">
    <text evidence="3">The sequence shown here is derived from an EMBL/GenBank/DDBJ whole genome shotgun (WGS) entry which is preliminary data.</text>
</comment>
<gene>
    <name evidence="3" type="ORF">BCR44DRAFT_31514</name>
</gene>
<dbReference type="GO" id="GO:0006891">
    <property type="term" value="P:intra-Golgi vesicle-mediated transport"/>
    <property type="evidence" value="ECO:0007669"/>
    <property type="project" value="TreeGrafter"/>
</dbReference>
<evidence type="ECO:0000256" key="1">
    <source>
        <dbReference type="SAM" id="MobiDB-lite"/>
    </source>
</evidence>
<name>A0A1Y2HVC7_9FUNG</name>
<keyword evidence="4" id="KW-1185">Reference proteome</keyword>
<dbReference type="InterPro" id="IPR009316">
    <property type="entry name" value="COG2"/>
</dbReference>
<accession>A0A1Y2HVC7</accession>
<organism evidence="3 4">
    <name type="scientific">Catenaria anguillulae PL171</name>
    <dbReference type="NCBI Taxonomy" id="765915"/>
    <lineage>
        <taxon>Eukaryota</taxon>
        <taxon>Fungi</taxon>
        <taxon>Fungi incertae sedis</taxon>
        <taxon>Blastocladiomycota</taxon>
        <taxon>Blastocladiomycetes</taxon>
        <taxon>Blastocladiales</taxon>
        <taxon>Catenariaceae</taxon>
        <taxon>Catenaria</taxon>
    </lineage>
</organism>
<feature type="domain" description="COG complex component COG2 C-terminal" evidence="2">
    <location>
        <begin position="345"/>
        <end position="614"/>
    </location>
</feature>
<evidence type="ECO:0000313" key="4">
    <source>
        <dbReference type="Proteomes" id="UP000193411"/>
    </source>
</evidence>
<dbReference type="Proteomes" id="UP000193411">
    <property type="component" value="Unassembled WGS sequence"/>
</dbReference>
<dbReference type="GO" id="GO:0016020">
    <property type="term" value="C:membrane"/>
    <property type="evidence" value="ECO:0007669"/>
    <property type="project" value="InterPro"/>
</dbReference>